<evidence type="ECO:0000259" key="1">
    <source>
        <dbReference type="SMART" id="SM00382"/>
    </source>
</evidence>
<sequence length="1634" mass="181583">MAIVDGSNTITVDRKEYEGDLFDDLTIERDGKKVRRQFKSSANVYKEFSEESIKTKTSDLRIDDIVHCILSAGESPADEYRICTTWSAPTDESVAELLLPVESQSSFGEFNTRCFTLNVGKIWPEGGELKWNLRGGREFTRDQLLSIASRLIVELECPQITLDFSSPGPLQVLLELILTDRIGIGRYPNGNIRPADSAIRLTHRASLARAQQESLTPETILRDLNIRVDFGQVPQRFPVVRDQLVSRRATMERVLERVSAGGTVILTGEPGSGKSWCLTNFADEYSGPDSVVIRHYCFTEPGDEFRVQRITSNVLFGNLIAELRDAVPELAASRAARYSAGAQELEQLLIDCRQTHPEKRILLIVDGLDHIQRVHAEAPEVSASETRIIEMLTELTLPDGVCLLIGSQPGSHLDPLLGESSEVLSLSAWDVDEIRMLAQRLGALKRIDELKADGGIREFVETLFNRSEGNPLYATYLCREAQRQLDTTSPRTPSEVVSMAPQYAGSLNNYYEHLVGPSQPSSVAIILSFVDFALRRSELAELFPLVVHEIDTGLKELGPVLLEVTGQGGLRIYHESFRRFIMERLAEFPTVHKEVTKKLTDWLESRFPKCPRAYRFLLVYLSRQNRLAEVANMVGVDFVSKSVGLGYPQLAILQNIDLAIAAAANELDWPALCRLAETKKAVDTCFEDRFDFADFVATKIRIDGAEAISEQLLFEGKPVWSRDEGLLACSLCDDAGSSPPWREYLKLRGSRNIQNREDAWIAEFHGSARLGNAEDLIPRVLSWLTKAEKLPKTLTLPILARAVRTFGVERLQTSAADVSNRTQHLVLLSIAQHYKSLGNPEEAARFANEAIKLADDEVDVLDCIELGAAPKAESISTVADIVGDLTEKVVTSTYPDQGLVGTWLRSVRLCSWVDVSRLEKLRSDVVVDGWFRGWVRFALSVSVAATKHRQDAESSEAAVLTALEDLASESNPFLGEPRACDLYSITEEIDALWRLTVDLFTTEENLARAICLLCEISDNTTTYMQGSPNGPLTMDQLAELCEPVLEMGLGDVALEAIRKQVDRTEGGLYDVQARLELRLARAYATAGRRDEALKRLSKACQCMCAYGFRKDITIYELINSIPPLIAADSTHAPKLLQKLQPLVESLDGRTDGSETKHAPVAWFSALASASPTKAAILLGQSLSRNGGVVSWRLEESFENLLQRINEGSDDLILDLAFATAPVISTSTLKRILRSLSNLISENSPAADMATRRFWGRLEQVATGFSDEKKKLVNDFATQNQIHSFLFPKDTKPADRFSDFPDELFGSSLPTREEQSLFPTDGAILQLGEHIRELHLRRQHSDSFLDHFINQLGFRLIQLAADSRVGDAIWLIDLAAAESSGEFCSRILSGLAEGLERYGYPRLAALAFARAGWAFSDGYILSTEMDETHLGFIERARLLDTNAADRSIANTVAQFISTNRFTFGASSRMVQFATRFIDCDTGFRCWHESFEAIQHRLPEWTDISFSMAAFESEAYADWTTNEALAFLLIARISHPNMQYKSAAVAGLAKRIRNAPETLNRPLALALSCDTPLTSLMTVLTTLRESEEPPFACSQFLATFLRGYAQGELLGLRSLSTQLLDRLPDAGNEVDDADDA</sequence>
<feature type="domain" description="AAA+ ATPase" evidence="1">
    <location>
        <begin position="260"/>
        <end position="453"/>
    </location>
</feature>
<dbReference type="SUPFAM" id="SSF52540">
    <property type="entry name" value="P-loop containing nucleoside triphosphate hydrolases"/>
    <property type="match status" value="1"/>
</dbReference>
<proteinExistence type="predicted"/>
<reference evidence="2 3" key="1">
    <citation type="submission" date="2019-02" db="EMBL/GenBank/DDBJ databases">
        <title>Deep-cultivation of Planctomycetes and their phenomic and genomic characterization uncovers novel biology.</title>
        <authorList>
            <person name="Wiegand S."/>
            <person name="Jogler M."/>
            <person name="Boedeker C."/>
            <person name="Pinto D."/>
            <person name="Vollmers J."/>
            <person name="Rivas-Marin E."/>
            <person name="Kohn T."/>
            <person name="Peeters S.H."/>
            <person name="Heuer A."/>
            <person name="Rast P."/>
            <person name="Oberbeckmann S."/>
            <person name="Bunk B."/>
            <person name="Jeske O."/>
            <person name="Meyerdierks A."/>
            <person name="Storesund J.E."/>
            <person name="Kallscheuer N."/>
            <person name="Luecker S."/>
            <person name="Lage O.M."/>
            <person name="Pohl T."/>
            <person name="Merkel B.J."/>
            <person name="Hornburger P."/>
            <person name="Mueller R.-W."/>
            <person name="Bruemmer F."/>
            <person name="Labrenz M."/>
            <person name="Spormann A.M."/>
            <person name="Op den Camp H."/>
            <person name="Overmann J."/>
            <person name="Amann R."/>
            <person name="Jetten M.S.M."/>
            <person name="Mascher T."/>
            <person name="Medema M.H."/>
            <person name="Devos D.P."/>
            <person name="Kaster A.-K."/>
            <person name="Ovreas L."/>
            <person name="Rohde M."/>
            <person name="Galperin M.Y."/>
            <person name="Jogler C."/>
        </authorList>
    </citation>
    <scope>NUCLEOTIDE SEQUENCE [LARGE SCALE GENOMIC DNA]</scope>
    <source>
        <strain evidence="2 3">Mal33</strain>
    </source>
</reference>
<dbReference type="SUPFAM" id="SSF48452">
    <property type="entry name" value="TPR-like"/>
    <property type="match status" value="1"/>
</dbReference>
<evidence type="ECO:0000313" key="3">
    <source>
        <dbReference type="Proteomes" id="UP000316770"/>
    </source>
</evidence>
<dbReference type="PANTHER" id="PTHR10039:SF14">
    <property type="entry name" value="NACHT DOMAIN-CONTAINING PROTEIN"/>
    <property type="match status" value="1"/>
</dbReference>
<gene>
    <name evidence="2" type="ORF">Mal33_24010</name>
</gene>
<accession>A0A518ITJ7</accession>
<dbReference type="PANTHER" id="PTHR10039">
    <property type="entry name" value="AMELOGENIN"/>
    <property type="match status" value="1"/>
</dbReference>
<dbReference type="InterPro" id="IPR011990">
    <property type="entry name" value="TPR-like_helical_dom_sf"/>
</dbReference>
<dbReference type="Gene3D" id="3.40.50.300">
    <property type="entry name" value="P-loop containing nucleotide triphosphate hydrolases"/>
    <property type="match status" value="1"/>
</dbReference>
<organism evidence="2 3">
    <name type="scientific">Rosistilla oblonga</name>
    <dbReference type="NCBI Taxonomy" id="2527990"/>
    <lineage>
        <taxon>Bacteria</taxon>
        <taxon>Pseudomonadati</taxon>
        <taxon>Planctomycetota</taxon>
        <taxon>Planctomycetia</taxon>
        <taxon>Pirellulales</taxon>
        <taxon>Pirellulaceae</taxon>
        <taxon>Rosistilla</taxon>
    </lineage>
</organism>
<keyword evidence="3" id="KW-1185">Reference proteome</keyword>
<dbReference type="InterPro" id="IPR003593">
    <property type="entry name" value="AAA+_ATPase"/>
</dbReference>
<dbReference type="Proteomes" id="UP000316770">
    <property type="component" value="Chromosome"/>
</dbReference>
<dbReference type="Pfam" id="PF13191">
    <property type="entry name" value="AAA_16"/>
    <property type="match status" value="1"/>
</dbReference>
<protein>
    <submittedName>
        <fullName evidence="2">NACHT domain protein</fullName>
    </submittedName>
</protein>
<name>A0A518ITJ7_9BACT</name>
<dbReference type="InterPro" id="IPR027417">
    <property type="entry name" value="P-loop_NTPase"/>
</dbReference>
<evidence type="ECO:0000313" key="2">
    <source>
        <dbReference type="EMBL" id="QDV56411.1"/>
    </source>
</evidence>
<dbReference type="SMART" id="SM00382">
    <property type="entry name" value="AAA"/>
    <property type="match status" value="1"/>
</dbReference>
<dbReference type="EMBL" id="CP036318">
    <property type="protein sequence ID" value="QDV56411.1"/>
    <property type="molecule type" value="Genomic_DNA"/>
</dbReference>
<dbReference type="InterPro" id="IPR041664">
    <property type="entry name" value="AAA_16"/>
</dbReference>